<proteinExistence type="predicted"/>
<dbReference type="InterPro" id="IPR010595">
    <property type="entry name" value="DUF1161"/>
</dbReference>
<keyword evidence="1" id="KW-0732">Signal</keyword>
<evidence type="ECO:0000313" key="3">
    <source>
        <dbReference type="Proteomes" id="UP001076655"/>
    </source>
</evidence>
<feature type="chain" id="PRO_5040367242" evidence="1">
    <location>
        <begin position="21"/>
        <end position="78"/>
    </location>
</feature>
<comment type="caution">
    <text evidence="2">The sequence shown here is derived from an EMBL/GenBank/DDBJ whole genome shotgun (WGS) entry which is preliminary data.</text>
</comment>
<feature type="signal peptide" evidence="1">
    <location>
        <begin position="1"/>
        <end position="20"/>
    </location>
</feature>
<gene>
    <name evidence="2" type="ORF">N0392_05540</name>
</gene>
<protein>
    <submittedName>
        <fullName evidence="2">DUF1161 domain-containing protein</fullName>
    </submittedName>
</protein>
<evidence type="ECO:0000313" key="2">
    <source>
        <dbReference type="EMBL" id="MCY0789154.1"/>
    </source>
</evidence>
<dbReference type="EMBL" id="JAPNMI010000002">
    <property type="protein sequence ID" value="MCY0789154.1"/>
    <property type="molecule type" value="Genomic_DNA"/>
</dbReference>
<sequence>MMKKLIALSAVLFAVAPVMAQASCESVTEEISQKIISNGVPADGFTLTVVPAEEAAQAEGQVVGNCDNETQNIIYLRK</sequence>
<accession>A0A9Q4CMC9</accession>
<name>A0A9Q4CMC9_MORMO</name>
<dbReference type="Proteomes" id="UP001076655">
    <property type="component" value="Unassembled WGS sequence"/>
</dbReference>
<reference evidence="2" key="1">
    <citation type="submission" date="2022-08" db="EMBL/GenBank/DDBJ databases">
        <authorList>
            <person name="Dale J.L."/>
        </authorList>
    </citation>
    <scope>NUCLEOTIDE SEQUENCE</scope>
    <source>
        <strain evidence="2">2022EL-00758</strain>
    </source>
</reference>
<dbReference type="Pfam" id="PF06649">
    <property type="entry name" value="DUF1161"/>
    <property type="match status" value="1"/>
</dbReference>
<dbReference type="AlphaFoldDB" id="A0A9Q4CMC9"/>
<organism evidence="2 3">
    <name type="scientific">Morganella morganii</name>
    <name type="common">Proteus morganii</name>
    <dbReference type="NCBI Taxonomy" id="582"/>
    <lineage>
        <taxon>Bacteria</taxon>
        <taxon>Pseudomonadati</taxon>
        <taxon>Pseudomonadota</taxon>
        <taxon>Gammaproteobacteria</taxon>
        <taxon>Enterobacterales</taxon>
        <taxon>Morganellaceae</taxon>
        <taxon>Morganella</taxon>
    </lineage>
</organism>
<evidence type="ECO:0000256" key="1">
    <source>
        <dbReference type="SAM" id="SignalP"/>
    </source>
</evidence>